<dbReference type="SUPFAM" id="SSF53335">
    <property type="entry name" value="S-adenosyl-L-methionine-dependent methyltransferases"/>
    <property type="match status" value="1"/>
</dbReference>
<proteinExistence type="predicted"/>
<keyword evidence="1" id="KW-0808">Transferase</keyword>
<reference evidence="1 2" key="1">
    <citation type="submission" date="2023-11" db="EMBL/GenBank/DDBJ databases">
        <title>Lentzea sokolovensis, sp. nov., Lentzea kristufkii, sp. nov., and Lentzea miocenensis, sp. nov., rare actinobacteria from Sokolov Coal Basin, Miocene lacustrine sediment, Czech Republic.</title>
        <authorList>
            <person name="Lara A."/>
            <person name="Kotroba L."/>
            <person name="Nouioui I."/>
            <person name="Neumann-Schaal M."/>
            <person name="Mast Y."/>
            <person name="Chronakova A."/>
        </authorList>
    </citation>
    <scope>NUCLEOTIDE SEQUENCE [LARGE SCALE GENOMIC DNA]</scope>
    <source>
        <strain evidence="1 2">BCCO 10_0856</strain>
    </source>
</reference>
<dbReference type="Proteomes" id="UP001285521">
    <property type="component" value="Unassembled WGS sequence"/>
</dbReference>
<accession>A0ABU4SZF7</accession>
<evidence type="ECO:0000313" key="2">
    <source>
        <dbReference type="Proteomes" id="UP001285521"/>
    </source>
</evidence>
<dbReference type="RefSeq" id="WP_319966362.1">
    <property type="nucleotide sequence ID" value="NZ_JAXAVW010000010.1"/>
</dbReference>
<dbReference type="Pfam" id="PF04672">
    <property type="entry name" value="Methyltransf_19"/>
    <property type="match status" value="1"/>
</dbReference>
<name>A0ABU4SZF7_9PSEU</name>
<organism evidence="1 2">
    <name type="scientific">Lentzea miocenica</name>
    <dbReference type="NCBI Taxonomy" id="3095431"/>
    <lineage>
        <taxon>Bacteria</taxon>
        <taxon>Bacillati</taxon>
        <taxon>Actinomycetota</taxon>
        <taxon>Actinomycetes</taxon>
        <taxon>Pseudonocardiales</taxon>
        <taxon>Pseudonocardiaceae</taxon>
        <taxon>Lentzea</taxon>
    </lineage>
</organism>
<comment type="caution">
    <text evidence="1">The sequence shown here is derived from an EMBL/GenBank/DDBJ whole genome shotgun (WGS) entry which is preliminary data.</text>
</comment>
<dbReference type="EMBL" id="JAXAVW010000010">
    <property type="protein sequence ID" value="MDX8031296.1"/>
    <property type="molecule type" value="Genomic_DNA"/>
</dbReference>
<dbReference type="GO" id="GO:0032259">
    <property type="term" value="P:methylation"/>
    <property type="evidence" value="ECO:0007669"/>
    <property type="project" value="UniProtKB-KW"/>
</dbReference>
<dbReference type="Gene3D" id="3.40.50.150">
    <property type="entry name" value="Vaccinia Virus protein VP39"/>
    <property type="match status" value="1"/>
</dbReference>
<dbReference type="EC" id="2.1.1.-" evidence="1"/>
<evidence type="ECO:0000313" key="1">
    <source>
        <dbReference type="EMBL" id="MDX8031296.1"/>
    </source>
</evidence>
<gene>
    <name evidence="1" type="ORF">SK803_13795</name>
</gene>
<reference evidence="1 2" key="2">
    <citation type="submission" date="2023-11" db="EMBL/GenBank/DDBJ databases">
        <authorList>
            <person name="Lara A.C."/>
            <person name="Chronakova A."/>
        </authorList>
    </citation>
    <scope>NUCLEOTIDE SEQUENCE [LARGE SCALE GENOMIC DNA]</scope>
    <source>
        <strain evidence="1 2">BCCO 10_0856</strain>
    </source>
</reference>
<keyword evidence="2" id="KW-1185">Reference proteome</keyword>
<dbReference type="InterPro" id="IPR029063">
    <property type="entry name" value="SAM-dependent_MTases_sf"/>
</dbReference>
<dbReference type="PIRSF" id="PIRSF017393">
    <property type="entry name" value="MTase_SAV2177"/>
    <property type="match status" value="1"/>
</dbReference>
<sequence>MADDSAVRSGEVDLTRPSAARVYDYYLGGAHNFAVDREMAERAMGMWPDLPLIMQANRAFLRRAVQFCVDAGIRQFLDLGSGIPTAGNVHEVAQAAAPEARVVYVDNDPIAVAYSRTILDGNERTAAVQADLRKPDEVLGNPEVRSLLDFDEPIAVMMVAVLHFVSDDDDPAAIVAGYREVMAPGGFLVLSHASQDGQPHQADSHQDLYRRTPTPMTMRSKAQVIDLFEGFDVVEPGVVFLPLWRPASLDDVDEHPERFSGLAAVGRRTATTSR</sequence>
<protein>
    <submittedName>
        <fullName evidence="1">SAM-dependent methyltransferase</fullName>
        <ecNumber evidence="1">2.1.1.-</ecNumber>
    </submittedName>
</protein>
<dbReference type="CDD" id="cd02440">
    <property type="entry name" value="AdoMet_MTases"/>
    <property type="match status" value="1"/>
</dbReference>
<keyword evidence="1" id="KW-0489">Methyltransferase</keyword>
<dbReference type="InterPro" id="IPR006764">
    <property type="entry name" value="SAM_dep_MeTrfase_SAV2177_type"/>
</dbReference>
<dbReference type="GO" id="GO:0008168">
    <property type="term" value="F:methyltransferase activity"/>
    <property type="evidence" value="ECO:0007669"/>
    <property type="project" value="UniProtKB-KW"/>
</dbReference>